<sequence>MKVLLTGGAGFIGRPVLAQLVAGGHDVTVFDSLRADVHDQPPAVQNLVVADVRDADAVTAALAGVDVVVHLAAKVGLGVDLNDIDDYVSSNSLGTAVLLRQMGRLRIEHLVYASSMVVYGEGRYECARHGRVAPGPRRIEDLAQGDFEPPCPYCGEFLQPGLVDEDACPDPRNAYAASKLTGEHLASAWARETGGRVAALRFHNVYGPGMPRNTPYAGVAALFRSSLERGEPPQVFEDGRQRRDFVHVRDVASAVAAAAVADHPQVAAYNVGSGTVHTIGELAAELSRAYGGPAPVITGRFRLGDVRHITASSDRIKAELGWKPSYDLAAGIASTVSEPQS</sequence>
<feature type="domain" description="NAD-dependent epimerase/dehydratase" evidence="1">
    <location>
        <begin position="3"/>
        <end position="272"/>
    </location>
</feature>
<dbReference type="AlphaFoldDB" id="A0A4R2IE90"/>
<dbReference type="Gene3D" id="3.40.50.720">
    <property type="entry name" value="NAD(P)-binding Rossmann-like Domain"/>
    <property type="match status" value="1"/>
</dbReference>
<gene>
    <name evidence="2" type="ORF">EV646_113114</name>
</gene>
<evidence type="ECO:0000313" key="2">
    <source>
        <dbReference type="EMBL" id="TCO42492.1"/>
    </source>
</evidence>
<dbReference type="Proteomes" id="UP000295573">
    <property type="component" value="Unassembled WGS sequence"/>
</dbReference>
<name>A0A4R2IE90_9ACTN</name>
<reference evidence="2 3" key="1">
    <citation type="journal article" date="2015" name="Stand. Genomic Sci.">
        <title>Genomic Encyclopedia of Bacterial and Archaeal Type Strains, Phase III: the genomes of soil and plant-associated and newly described type strains.</title>
        <authorList>
            <person name="Whitman W.B."/>
            <person name="Woyke T."/>
            <person name="Klenk H.P."/>
            <person name="Zhou Y."/>
            <person name="Lilburn T.G."/>
            <person name="Beck B.J."/>
            <person name="De Vos P."/>
            <person name="Vandamme P."/>
            <person name="Eisen J.A."/>
            <person name="Garrity G."/>
            <person name="Hugenholtz P."/>
            <person name="Kyrpides N.C."/>
        </authorList>
    </citation>
    <scope>NUCLEOTIDE SEQUENCE [LARGE SCALE GENOMIC DNA]</scope>
    <source>
        <strain evidence="2 3">VKM Ac-2541</strain>
    </source>
</reference>
<evidence type="ECO:0000259" key="1">
    <source>
        <dbReference type="Pfam" id="PF01370"/>
    </source>
</evidence>
<dbReference type="SUPFAM" id="SSF51735">
    <property type="entry name" value="NAD(P)-binding Rossmann-fold domains"/>
    <property type="match status" value="1"/>
</dbReference>
<accession>A0A4R2IE90</accession>
<dbReference type="OrthoDB" id="9801785at2"/>
<dbReference type="Pfam" id="PF01370">
    <property type="entry name" value="Epimerase"/>
    <property type="match status" value="1"/>
</dbReference>
<dbReference type="InterPro" id="IPR050177">
    <property type="entry name" value="Lipid_A_modif_metabolic_enz"/>
</dbReference>
<organism evidence="2 3">
    <name type="scientific">Kribbella antiqua</name>
    <dbReference type="NCBI Taxonomy" id="2512217"/>
    <lineage>
        <taxon>Bacteria</taxon>
        <taxon>Bacillati</taxon>
        <taxon>Actinomycetota</taxon>
        <taxon>Actinomycetes</taxon>
        <taxon>Propionibacteriales</taxon>
        <taxon>Kribbellaceae</taxon>
        <taxon>Kribbella</taxon>
    </lineage>
</organism>
<dbReference type="InterPro" id="IPR001509">
    <property type="entry name" value="Epimerase_deHydtase"/>
</dbReference>
<dbReference type="InterPro" id="IPR036291">
    <property type="entry name" value="NAD(P)-bd_dom_sf"/>
</dbReference>
<evidence type="ECO:0000313" key="3">
    <source>
        <dbReference type="Proteomes" id="UP000295573"/>
    </source>
</evidence>
<keyword evidence="3" id="KW-1185">Reference proteome</keyword>
<dbReference type="EMBL" id="SLWR01000013">
    <property type="protein sequence ID" value="TCO42492.1"/>
    <property type="molecule type" value="Genomic_DNA"/>
</dbReference>
<protein>
    <submittedName>
        <fullName evidence="2">dTDP-L-rhamnose 4-epimerase</fullName>
    </submittedName>
</protein>
<dbReference type="PANTHER" id="PTHR43245">
    <property type="entry name" value="BIFUNCTIONAL POLYMYXIN RESISTANCE PROTEIN ARNA"/>
    <property type="match status" value="1"/>
</dbReference>
<dbReference type="RefSeq" id="WP_132155369.1">
    <property type="nucleotide sequence ID" value="NZ_SLWR01000013.1"/>
</dbReference>
<proteinExistence type="predicted"/>
<comment type="caution">
    <text evidence="2">The sequence shown here is derived from an EMBL/GenBank/DDBJ whole genome shotgun (WGS) entry which is preliminary data.</text>
</comment>
<dbReference type="PANTHER" id="PTHR43245:SF13">
    <property type="entry name" value="UDP-D-APIOSE_UDP-D-XYLOSE SYNTHASE 2"/>
    <property type="match status" value="1"/>
</dbReference>